<organism evidence="2 3">
    <name type="scientific">Chelatococcus sambhunathii</name>
    <dbReference type="NCBI Taxonomy" id="363953"/>
    <lineage>
        <taxon>Bacteria</taxon>
        <taxon>Pseudomonadati</taxon>
        <taxon>Pseudomonadota</taxon>
        <taxon>Alphaproteobacteria</taxon>
        <taxon>Hyphomicrobiales</taxon>
        <taxon>Chelatococcaceae</taxon>
        <taxon>Chelatococcus</taxon>
    </lineage>
</organism>
<dbReference type="RefSeq" id="WP_082464640.1">
    <property type="nucleotide sequence ID" value="NZ_CYHC01000001.1"/>
</dbReference>
<keyword evidence="1" id="KW-0472">Membrane</keyword>
<dbReference type="Proteomes" id="UP000182178">
    <property type="component" value="Unassembled WGS sequence"/>
</dbReference>
<sequence>MNRMSPKILAIPLACATLGASFIATTGEAEARWRGRHYGGAVAAGVIGGLAIGALAASAARPAYGYPGPVYVADPYCYKVRERVFVPGYGWTTRRMTVCD</sequence>
<accession>A0ABP1ZXU8</accession>
<keyword evidence="1" id="KW-1133">Transmembrane helix</keyword>
<evidence type="ECO:0000313" key="2">
    <source>
        <dbReference type="EMBL" id="CUA83713.1"/>
    </source>
</evidence>
<protein>
    <submittedName>
        <fullName evidence="2">Uncharacterized protein</fullName>
    </submittedName>
</protein>
<reference evidence="2 3" key="1">
    <citation type="submission" date="2015-08" db="EMBL/GenBank/DDBJ databases">
        <authorList>
            <person name="Varghese N."/>
        </authorList>
    </citation>
    <scope>NUCLEOTIDE SEQUENCE [LARGE SCALE GENOMIC DNA]</scope>
    <source>
        <strain evidence="2 3">DSM 18167</strain>
    </source>
</reference>
<keyword evidence="3" id="KW-1185">Reference proteome</keyword>
<evidence type="ECO:0000313" key="3">
    <source>
        <dbReference type="Proteomes" id="UP000182178"/>
    </source>
</evidence>
<evidence type="ECO:0000256" key="1">
    <source>
        <dbReference type="SAM" id="Phobius"/>
    </source>
</evidence>
<comment type="caution">
    <text evidence="2">The sequence shown here is derived from an EMBL/GenBank/DDBJ whole genome shotgun (WGS) entry which is preliminary data.</text>
</comment>
<feature type="transmembrane region" description="Helical" evidence="1">
    <location>
        <begin position="39"/>
        <end position="57"/>
    </location>
</feature>
<name>A0ABP1ZXU8_9HYPH</name>
<dbReference type="EMBL" id="CYHC01000001">
    <property type="protein sequence ID" value="CUA83713.1"/>
    <property type="molecule type" value="Genomic_DNA"/>
</dbReference>
<keyword evidence="1" id="KW-0812">Transmembrane</keyword>
<proteinExistence type="predicted"/>
<gene>
    <name evidence="2" type="ORF">Ga0061061_1017</name>
</gene>